<organism evidence="1">
    <name type="scientific">Opuntia streptacantha</name>
    <name type="common">Prickly pear cactus</name>
    <name type="synonym">Opuntia cardona</name>
    <dbReference type="NCBI Taxonomy" id="393608"/>
    <lineage>
        <taxon>Eukaryota</taxon>
        <taxon>Viridiplantae</taxon>
        <taxon>Streptophyta</taxon>
        <taxon>Embryophyta</taxon>
        <taxon>Tracheophyta</taxon>
        <taxon>Spermatophyta</taxon>
        <taxon>Magnoliopsida</taxon>
        <taxon>eudicotyledons</taxon>
        <taxon>Gunneridae</taxon>
        <taxon>Pentapetalae</taxon>
        <taxon>Caryophyllales</taxon>
        <taxon>Cactineae</taxon>
        <taxon>Cactaceae</taxon>
        <taxon>Opuntioideae</taxon>
        <taxon>Opuntia</taxon>
    </lineage>
</organism>
<proteinExistence type="predicted"/>
<reference evidence="1" key="2">
    <citation type="submission" date="2020-07" db="EMBL/GenBank/DDBJ databases">
        <authorList>
            <person name="Vera ALvarez R."/>
            <person name="Arias-Moreno D.M."/>
            <person name="Jimenez-Jacinto V."/>
            <person name="Jimenez-Bremont J.F."/>
            <person name="Swaminathan K."/>
            <person name="Moose S.P."/>
            <person name="Guerrero-Gonzalez M.L."/>
            <person name="Marino-Ramirez L."/>
            <person name="Landsman D."/>
            <person name="Rodriguez-Kessler M."/>
            <person name="Delgado-Sanchez P."/>
        </authorList>
    </citation>
    <scope>NUCLEOTIDE SEQUENCE</scope>
    <source>
        <tissue evidence="1">Cladode</tissue>
    </source>
</reference>
<sequence length="202" mass="21925">MVPLPNISADALISCSRVYSSTSPSQNTRLPLFFLLSTTSLHFSFNSLLFESNLTLITSVAGAGAGGASSPATMAAPTSAFSLLRFLVARNRHSKEEARNTPLRENPITIAALLLRCSLRLYGGERNDPESDETGEFDVGWIVVEDGSKNGERESLQGLLMISPHKLGFKEKQLRGNFEIVRVLGISPLKSFPETLNLTSPD</sequence>
<protein>
    <submittedName>
        <fullName evidence="1">Uncharacterized protein</fullName>
    </submittedName>
</protein>
<name>A0A7C9AS02_OPUST</name>
<dbReference type="EMBL" id="GISG01259251">
    <property type="protein sequence ID" value="MBA4673530.1"/>
    <property type="molecule type" value="Transcribed_RNA"/>
</dbReference>
<accession>A0A7C9AS02</accession>
<dbReference type="AlphaFoldDB" id="A0A7C9AS02"/>
<evidence type="ECO:0000313" key="1">
    <source>
        <dbReference type="EMBL" id="MBA4673530.1"/>
    </source>
</evidence>
<reference evidence="1" key="1">
    <citation type="journal article" date="2013" name="J. Plant Res.">
        <title>Effect of fungi and light on seed germination of three Opuntia species from semiarid lands of central Mexico.</title>
        <authorList>
            <person name="Delgado-Sanchez P."/>
            <person name="Jimenez-Bremont J.F."/>
            <person name="Guerrero-Gonzalez Mde L."/>
            <person name="Flores J."/>
        </authorList>
    </citation>
    <scope>NUCLEOTIDE SEQUENCE</scope>
    <source>
        <tissue evidence="1">Cladode</tissue>
    </source>
</reference>